<evidence type="ECO:0000256" key="3">
    <source>
        <dbReference type="ARBA" id="ARBA00023274"/>
    </source>
</evidence>
<organism evidence="5">
    <name type="scientific">Polytomella sp. Pringsheim 198.80</name>
    <dbReference type="NCBI Taxonomy" id="37502"/>
    <lineage>
        <taxon>Eukaryota</taxon>
        <taxon>Viridiplantae</taxon>
        <taxon>Chlorophyta</taxon>
        <taxon>core chlorophytes</taxon>
        <taxon>Chlorophyceae</taxon>
        <taxon>CS clade</taxon>
        <taxon>Chlamydomonadales</taxon>
        <taxon>Chlamydomonadaceae</taxon>
        <taxon>Polytomella</taxon>
    </lineage>
</organism>
<keyword evidence="2 5" id="KW-0689">Ribosomal protein</keyword>
<protein>
    <submittedName>
        <fullName evidence="5">Putative 60S ribosomal protein L14</fullName>
    </submittedName>
</protein>
<dbReference type="Gene3D" id="2.30.30.30">
    <property type="match status" value="1"/>
</dbReference>
<evidence type="ECO:0000313" key="5">
    <source>
        <dbReference type="EMBL" id="CBU30417.1"/>
    </source>
</evidence>
<dbReference type="PANTHER" id="PTHR11127:SF2">
    <property type="entry name" value="LARGE RIBOSOMAL SUBUNIT PROTEIN EL14"/>
    <property type="match status" value="1"/>
</dbReference>
<comment type="similarity">
    <text evidence="1">Belongs to the eukaryotic ribosomal protein eL14 family.</text>
</comment>
<dbReference type="CDD" id="cd23702">
    <property type="entry name" value="eL14"/>
    <property type="match status" value="1"/>
</dbReference>
<accession>A0A024FSJ4</accession>
<evidence type="ECO:0000256" key="1">
    <source>
        <dbReference type="ARBA" id="ARBA00006592"/>
    </source>
</evidence>
<dbReference type="GO" id="GO:0003723">
    <property type="term" value="F:RNA binding"/>
    <property type="evidence" value="ECO:0007669"/>
    <property type="project" value="InterPro"/>
</dbReference>
<feature type="domain" description="Large ribosomal subunit protein eL14" evidence="4">
    <location>
        <begin position="45"/>
        <end position="114"/>
    </location>
</feature>
<sequence>MPFKRYVEIGRVALVNFGADEGQLTVIVDVVDQNRALCDFPNSVRQVIPFKRLSITDLKVDIARSPLKKTLKAAVESAGVVAKFSASSWGQKLAKRASKAASSDFDRFKTAVALSKKSRAIRTAVNKLKKSA</sequence>
<dbReference type="EMBL" id="FR657533">
    <property type="protein sequence ID" value="CBU30417.1"/>
    <property type="molecule type" value="mRNA"/>
</dbReference>
<reference evidence="5" key="1">
    <citation type="submission" date="2010-07" db="EMBL/GenBank/DDBJ databases">
        <title>Origin and evolution of the nonphotosynthetic species.</title>
        <authorList>
            <person name="van Lis R."/>
            <person name="Atteia A."/>
        </authorList>
    </citation>
    <scope>NUCLEOTIDE SEQUENCE</scope>
</reference>
<dbReference type="Pfam" id="PF01929">
    <property type="entry name" value="Ribosomal_L14e"/>
    <property type="match status" value="1"/>
</dbReference>
<keyword evidence="3" id="KW-0687">Ribonucleoprotein</keyword>
<name>A0A024FSJ4_9CHLO</name>
<dbReference type="GO" id="GO:0003735">
    <property type="term" value="F:structural constituent of ribosome"/>
    <property type="evidence" value="ECO:0007669"/>
    <property type="project" value="InterPro"/>
</dbReference>
<dbReference type="GO" id="GO:0022625">
    <property type="term" value="C:cytosolic large ribosomal subunit"/>
    <property type="evidence" value="ECO:0007669"/>
    <property type="project" value="TreeGrafter"/>
</dbReference>
<dbReference type="InterPro" id="IPR008991">
    <property type="entry name" value="Translation_prot_SH3-like_sf"/>
</dbReference>
<dbReference type="GO" id="GO:0042273">
    <property type="term" value="P:ribosomal large subunit biogenesis"/>
    <property type="evidence" value="ECO:0007669"/>
    <property type="project" value="TreeGrafter"/>
</dbReference>
<dbReference type="InterPro" id="IPR039660">
    <property type="entry name" value="Ribosomal_eL14"/>
</dbReference>
<dbReference type="SUPFAM" id="SSF50104">
    <property type="entry name" value="Translation proteins SH3-like domain"/>
    <property type="match status" value="1"/>
</dbReference>
<evidence type="ECO:0000259" key="4">
    <source>
        <dbReference type="Pfam" id="PF01929"/>
    </source>
</evidence>
<dbReference type="GO" id="GO:0006412">
    <property type="term" value="P:translation"/>
    <property type="evidence" value="ECO:0007669"/>
    <property type="project" value="InterPro"/>
</dbReference>
<proteinExistence type="evidence at transcript level"/>
<gene>
    <name evidence="5" type="primary">rpl14</name>
</gene>
<dbReference type="InterPro" id="IPR014722">
    <property type="entry name" value="Rib_uL2_dom2"/>
</dbReference>
<evidence type="ECO:0000256" key="2">
    <source>
        <dbReference type="ARBA" id="ARBA00022980"/>
    </source>
</evidence>
<dbReference type="PANTHER" id="PTHR11127">
    <property type="entry name" value="60S RIBOSOMAL PROTEIN L14"/>
    <property type="match status" value="1"/>
</dbReference>
<dbReference type="AlphaFoldDB" id="A0A024FSJ4"/>
<dbReference type="InterPro" id="IPR002784">
    <property type="entry name" value="Ribosomal_eL14_dom"/>
</dbReference>